<sequence length="283" mass="30999">MALASGTALAPTTTTRPRPTKNGGRADICPHSKATVPVHTMGMEEAPDHGAVVASIEAITAPCWADVGVSWKAPDRACLWTSEVAVYTIFCRRCNMQVQSATEEQYPVAAAPVITSMDSLPGAWKIFRQVLSYPISDFLHSSSCTLLRIDCSSPGLALTPQMFYPQFVDAPLFPVVPRRERKAANSDAVVTMRHIKRGYCLSQIAFDCRFRCERWGTDSFAIADAADARNLSDSRNHSEWTAKLFAVVVGVDKPVASWIHQLCVALRPTTLVSVTIHPRKPLN</sequence>
<evidence type="ECO:0000313" key="1">
    <source>
        <dbReference type="EMBL" id="KAH7924604.1"/>
    </source>
</evidence>
<protein>
    <submittedName>
        <fullName evidence="1">Uncharacterized protein</fullName>
    </submittedName>
</protein>
<accession>A0ACB8BH31</accession>
<reference evidence="1" key="1">
    <citation type="journal article" date="2021" name="New Phytol.">
        <title>Evolutionary innovations through gain and loss of genes in the ectomycorrhizal Boletales.</title>
        <authorList>
            <person name="Wu G."/>
            <person name="Miyauchi S."/>
            <person name="Morin E."/>
            <person name="Kuo A."/>
            <person name="Drula E."/>
            <person name="Varga T."/>
            <person name="Kohler A."/>
            <person name="Feng B."/>
            <person name="Cao Y."/>
            <person name="Lipzen A."/>
            <person name="Daum C."/>
            <person name="Hundley H."/>
            <person name="Pangilinan J."/>
            <person name="Johnson J."/>
            <person name="Barry K."/>
            <person name="LaButti K."/>
            <person name="Ng V."/>
            <person name="Ahrendt S."/>
            <person name="Min B."/>
            <person name="Choi I.G."/>
            <person name="Park H."/>
            <person name="Plett J.M."/>
            <person name="Magnuson J."/>
            <person name="Spatafora J.W."/>
            <person name="Nagy L.G."/>
            <person name="Henrissat B."/>
            <person name="Grigoriev I.V."/>
            <person name="Yang Z.L."/>
            <person name="Xu J."/>
            <person name="Martin F.M."/>
        </authorList>
    </citation>
    <scope>NUCLEOTIDE SEQUENCE</scope>
    <source>
        <strain evidence="1">KUC20120723A-06</strain>
    </source>
</reference>
<proteinExistence type="predicted"/>
<organism evidence="1 2">
    <name type="scientific">Leucogyrophana mollusca</name>
    <dbReference type="NCBI Taxonomy" id="85980"/>
    <lineage>
        <taxon>Eukaryota</taxon>
        <taxon>Fungi</taxon>
        <taxon>Dikarya</taxon>
        <taxon>Basidiomycota</taxon>
        <taxon>Agaricomycotina</taxon>
        <taxon>Agaricomycetes</taxon>
        <taxon>Agaricomycetidae</taxon>
        <taxon>Boletales</taxon>
        <taxon>Boletales incertae sedis</taxon>
        <taxon>Leucogyrophana</taxon>
    </lineage>
</organism>
<dbReference type="Proteomes" id="UP000790709">
    <property type="component" value="Unassembled WGS sequence"/>
</dbReference>
<comment type="caution">
    <text evidence="1">The sequence shown here is derived from an EMBL/GenBank/DDBJ whole genome shotgun (WGS) entry which is preliminary data.</text>
</comment>
<dbReference type="EMBL" id="MU266420">
    <property type="protein sequence ID" value="KAH7924604.1"/>
    <property type="molecule type" value="Genomic_DNA"/>
</dbReference>
<name>A0ACB8BH31_9AGAM</name>
<keyword evidence="2" id="KW-1185">Reference proteome</keyword>
<evidence type="ECO:0000313" key="2">
    <source>
        <dbReference type="Proteomes" id="UP000790709"/>
    </source>
</evidence>
<gene>
    <name evidence="1" type="ORF">BV22DRAFT_1120054</name>
</gene>